<accession>A0A399EDY5</accession>
<keyword evidence="1" id="KW-0328">Glycosyltransferase</keyword>
<dbReference type="InterPro" id="IPR011697">
    <property type="entry name" value="Peptidase_C26"/>
</dbReference>
<dbReference type="RefSeq" id="WP_119315527.1">
    <property type="nucleotide sequence ID" value="NZ_QXDL01000107.1"/>
</dbReference>
<dbReference type="GO" id="GO:0006598">
    <property type="term" value="P:polyamine catabolic process"/>
    <property type="evidence" value="ECO:0007669"/>
    <property type="project" value="TreeGrafter"/>
</dbReference>
<dbReference type="GO" id="GO:0016757">
    <property type="term" value="F:glycosyltransferase activity"/>
    <property type="evidence" value="ECO:0007669"/>
    <property type="project" value="UniProtKB-KW"/>
</dbReference>
<protein>
    <submittedName>
        <fullName evidence="1">Putative glutamine amidotransferase</fullName>
        <ecNumber evidence="1">2.4.2.-</ecNumber>
    </submittedName>
</protein>
<dbReference type="Gene3D" id="3.40.50.880">
    <property type="match status" value="1"/>
</dbReference>
<evidence type="ECO:0000313" key="2">
    <source>
        <dbReference type="Proteomes" id="UP000265715"/>
    </source>
</evidence>
<dbReference type="PROSITE" id="PS51273">
    <property type="entry name" value="GATASE_TYPE_1"/>
    <property type="match status" value="1"/>
</dbReference>
<comment type="caution">
    <text evidence="1">The sequence shown here is derived from an EMBL/GenBank/DDBJ whole genome shotgun (WGS) entry which is preliminary data.</text>
</comment>
<dbReference type="OrthoDB" id="9813383at2"/>
<organism evidence="1 2">
    <name type="scientific">Calidithermus terrae</name>
    <dbReference type="NCBI Taxonomy" id="1408545"/>
    <lineage>
        <taxon>Bacteria</taxon>
        <taxon>Thermotogati</taxon>
        <taxon>Deinococcota</taxon>
        <taxon>Deinococci</taxon>
        <taxon>Thermales</taxon>
        <taxon>Thermaceae</taxon>
        <taxon>Calidithermus</taxon>
    </lineage>
</organism>
<dbReference type="EMBL" id="QXDL01000107">
    <property type="protein sequence ID" value="RIH82844.1"/>
    <property type="molecule type" value="Genomic_DNA"/>
</dbReference>
<dbReference type="Proteomes" id="UP000265715">
    <property type="component" value="Unassembled WGS sequence"/>
</dbReference>
<dbReference type="EC" id="2.4.2.-" evidence="1"/>
<dbReference type="GO" id="GO:0033969">
    <property type="term" value="F:gamma-glutamyl-gamma-aminobutyrate hydrolase activity"/>
    <property type="evidence" value="ECO:0007669"/>
    <property type="project" value="TreeGrafter"/>
</dbReference>
<name>A0A399EDY5_9DEIN</name>
<proteinExistence type="predicted"/>
<dbReference type="PANTHER" id="PTHR43235:SF1">
    <property type="entry name" value="GLUTAMINE AMIDOTRANSFERASE PB2B2.05-RELATED"/>
    <property type="match status" value="1"/>
</dbReference>
<keyword evidence="2" id="KW-1185">Reference proteome</keyword>
<dbReference type="InterPro" id="IPR044668">
    <property type="entry name" value="PuuD-like"/>
</dbReference>
<evidence type="ECO:0000313" key="1">
    <source>
        <dbReference type="EMBL" id="RIH82844.1"/>
    </source>
</evidence>
<dbReference type="GO" id="GO:0005829">
    <property type="term" value="C:cytosol"/>
    <property type="evidence" value="ECO:0007669"/>
    <property type="project" value="TreeGrafter"/>
</dbReference>
<dbReference type="Pfam" id="PF07722">
    <property type="entry name" value="Peptidase_C26"/>
    <property type="match status" value="1"/>
</dbReference>
<keyword evidence="1" id="KW-0808">Transferase</keyword>
<reference evidence="1 2" key="1">
    <citation type="submission" date="2018-08" db="EMBL/GenBank/DDBJ databases">
        <title>Meiothermus terrae DSM 26712 genome sequencing project.</title>
        <authorList>
            <person name="Da Costa M.S."/>
            <person name="Albuquerque L."/>
            <person name="Raposo P."/>
            <person name="Froufe H.J.C."/>
            <person name="Barroso C.S."/>
            <person name="Egas C."/>
        </authorList>
    </citation>
    <scope>NUCLEOTIDE SEQUENCE [LARGE SCALE GENOMIC DNA]</scope>
    <source>
        <strain evidence="1 2">DSM 26712</strain>
    </source>
</reference>
<dbReference type="SUPFAM" id="SSF52317">
    <property type="entry name" value="Class I glutamine amidotransferase-like"/>
    <property type="match status" value="1"/>
</dbReference>
<gene>
    <name evidence="1" type="ORF">Mterra_02507</name>
</gene>
<dbReference type="PANTHER" id="PTHR43235">
    <property type="entry name" value="GLUTAMINE AMIDOTRANSFERASE PB2B2.05-RELATED"/>
    <property type="match status" value="1"/>
</dbReference>
<dbReference type="InterPro" id="IPR029062">
    <property type="entry name" value="Class_I_gatase-like"/>
</dbReference>
<sequence>MLIGVAAQYRTTGELIRTKIWGLLEPYVKALEAQGAAVAVIPPQAQPRLPEIARRLDGILLPGGVDVDPAHFGEEPIPEMGEVSLERDALELALARHAAEHGVPLLGICRGIQVVNVALGGSLYQDLPAQGFKAVQHYQKSESGVLGHSVEQTAPSPLQSLFPQRFRVNSYHHQALKDLAPGLRSVAVAPDGVVEAVALEGHPFYLGVQWHPELLPEQWGIFRAFVEAAGVSVAGGR</sequence>
<dbReference type="AlphaFoldDB" id="A0A399EDY5"/>
<keyword evidence="1" id="KW-0315">Glutamine amidotransferase</keyword>
<dbReference type="CDD" id="cd01745">
    <property type="entry name" value="GATase1_2"/>
    <property type="match status" value="1"/>
</dbReference>